<evidence type="ECO:0000256" key="4">
    <source>
        <dbReference type="ARBA" id="ARBA00022989"/>
    </source>
</evidence>
<dbReference type="AlphaFoldDB" id="A0A2N9F9R1"/>
<evidence type="ECO:0000313" key="8">
    <source>
        <dbReference type="EMBL" id="SPC83750.1"/>
    </source>
</evidence>
<feature type="transmembrane region" description="Helical" evidence="6">
    <location>
        <begin position="67"/>
        <end position="91"/>
    </location>
</feature>
<feature type="domain" description="Transmembrane protein 135 N-terminal" evidence="7">
    <location>
        <begin position="283"/>
        <end position="403"/>
    </location>
</feature>
<evidence type="ECO:0000256" key="2">
    <source>
        <dbReference type="ARBA" id="ARBA00008924"/>
    </source>
</evidence>
<gene>
    <name evidence="8" type="ORF">FSB_LOCUS11632</name>
</gene>
<dbReference type="Pfam" id="PF15982">
    <property type="entry name" value="TMEM135_C_rich"/>
    <property type="match status" value="1"/>
</dbReference>
<dbReference type="PANTHER" id="PTHR12459:SF15">
    <property type="entry name" value="TRANSMEMBRANE PROTEIN 135"/>
    <property type="match status" value="1"/>
</dbReference>
<evidence type="ECO:0000256" key="3">
    <source>
        <dbReference type="ARBA" id="ARBA00022692"/>
    </source>
</evidence>
<sequence>MSASGDGTAGDRACLSNDNDGFYGNHDGSDEPNGTHYRNSYTSSSYSYTSLSLDSIPLKDSEKIRRIVIASVKGFAIGAGIKGGLALFSILGRLRRRKLLTSLRKQGVMTNNEAIVMAVKETLRYGLFLGTFAGTFVSVDEIIATLGGHRRHDCTMEGSGGGGSSRAVDAAHWIRDTAYRPGCIHTYACCGLGVTLRDKEQAVRADLSAYILNQESLPPSYKSFLNKHGGKDSIILNGVKQIACGMPFTNLEEIEKHYKGMGANVKLDPEMKVPCSIIHGNQSCSGHVLSFLLQAYKRALPVYLPVYLIPALIVHRQGLLKRPYSIVGKGLLGTARSSLFLSVYCSSAWMWTCLLFRIFKRCNIPMVAMGTFPTGLALAIEKKSRRMEISLYCLARAIESFFSCVAEAGYLPQSKKLKRADVVIFSLSTAIIMHCYAQEREVFRSKYLNVLDWVFGVPLSPGETPRKNS</sequence>
<keyword evidence="3 6" id="KW-0812">Transmembrane</keyword>
<comment type="subcellular location">
    <subcellularLocation>
        <location evidence="1">Endomembrane system</location>
        <topology evidence="1">Multi-pass membrane protein</topology>
    </subcellularLocation>
</comment>
<reference evidence="8" key="1">
    <citation type="submission" date="2018-02" db="EMBL/GenBank/DDBJ databases">
        <authorList>
            <person name="Cohen D.B."/>
            <person name="Kent A.D."/>
        </authorList>
    </citation>
    <scope>NUCLEOTIDE SEQUENCE</scope>
</reference>
<accession>A0A2N9F9R1</accession>
<comment type="similarity">
    <text evidence="2">Belongs to the TMEM135 family.</text>
</comment>
<evidence type="ECO:0000256" key="5">
    <source>
        <dbReference type="ARBA" id="ARBA00023136"/>
    </source>
</evidence>
<evidence type="ECO:0000259" key="7">
    <source>
        <dbReference type="Pfam" id="PF15982"/>
    </source>
</evidence>
<dbReference type="EMBL" id="OIVN01000668">
    <property type="protein sequence ID" value="SPC83750.1"/>
    <property type="molecule type" value="Genomic_DNA"/>
</dbReference>
<name>A0A2N9F9R1_FAGSY</name>
<keyword evidence="5 6" id="KW-0472">Membrane</keyword>
<protein>
    <recommendedName>
        <fullName evidence="7">Transmembrane protein 135 N-terminal domain-containing protein</fullName>
    </recommendedName>
</protein>
<dbReference type="PANTHER" id="PTHR12459">
    <property type="entry name" value="TRANSMEMBRANE PROTEIN 135-RELATED"/>
    <property type="match status" value="1"/>
</dbReference>
<proteinExistence type="inferred from homology"/>
<dbReference type="InterPro" id="IPR026749">
    <property type="entry name" value="Tmem135"/>
</dbReference>
<dbReference type="InterPro" id="IPR031926">
    <property type="entry name" value="TMEM135_N"/>
</dbReference>
<evidence type="ECO:0000256" key="1">
    <source>
        <dbReference type="ARBA" id="ARBA00004127"/>
    </source>
</evidence>
<evidence type="ECO:0000256" key="6">
    <source>
        <dbReference type="SAM" id="Phobius"/>
    </source>
</evidence>
<organism evidence="8">
    <name type="scientific">Fagus sylvatica</name>
    <name type="common">Beechnut</name>
    <dbReference type="NCBI Taxonomy" id="28930"/>
    <lineage>
        <taxon>Eukaryota</taxon>
        <taxon>Viridiplantae</taxon>
        <taxon>Streptophyta</taxon>
        <taxon>Embryophyta</taxon>
        <taxon>Tracheophyta</taxon>
        <taxon>Spermatophyta</taxon>
        <taxon>Magnoliopsida</taxon>
        <taxon>eudicotyledons</taxon>
        <taxon>Gunneridae</taxon>
        <taxon>Pentapetalae</taxon>
        <taxon>rosids</taxon>
        <taxon>fabids</taxon>
        <taxon>Fagales</taxon>
        <taxon>Fagaceae</taxon>
        <taxon>Fagus</taxon>
    </lineage>
</organism>
<dbReference type="GO" id="GO:0012505">
    <property type="term" value="C:endomembrane system"/>
    <property type="evidence" value="ECO:0007669"/>
    <property type="project" value="UniProtKB-SubCell"/>
</dbReference>
<keyword evidence="4 6" id="KW-1133">Transmembrane helix</keyword>